<protein>
    <recommendedName>
        <fullName evidence="3">Reverse transcriptase domain-containing protein</fullName>
    </recommendedName>
</protein>
<evidence type="ECO:0000313" key="2">
    <source>
        <dbReference type="Proteomes" id="UP000252139"/>
    </source>
</evidence>
<dbReference type="Gene3D" id="3.10.10.10">
    <property type="entry name" value="HIV Type 1 Reverse Transcriptase, subunit A, domain 1"/>
    <property type="match status" value="1"/>
</dbReference>
<evidence type="ECO:0008006" key="3">
    <source>
        <dbReference type="Google" id="ProtNLM"/>
    </source>
</evidence>
<dbReference type="AlphaFoldDB" id="A0A367IMG6"/>
<dbReference type="InterPro" id="IPR043502">
    <property type="entry name" value="DNA/RNA_pol_sf"/>
</dbReference>
<evidence type="ECO:0000313" key="1">
    <source>
        <dbReference type="EMBL" id="RCH78691.1"/>
    </source>
</evidence>
<dbReference type="SUPFAM" id="SSF56672">
    <property type="entry name" value="DNA/RNA polymerases"/>
    <property type="match status" value="1"/>
</dbReference>
<feature type="non-terminal residue" evidence="1">
    <location>
        <position position="1"/>
    </location>
</feature>
<dbReference type="OrthoDB" id="2282011at2759"/>
<name>A0A367IMG6_RHIAZ</name>
<comment type="caution">
    <text evidence="1">The sequence shown here is derived from an EMBL/GenBank/DDBJ whole genome shotgun (WGS) entry which is preliminary data.</text>
</comment>
<gene>
    <name evidence="1" type="ORF">CU097_002699</name>
</gene>
<dbReference type="Proteomes" id="UP000252139">
    <property type="component" value="Unassembled WGS sequence"/>
</dbReference>
<organism evidence="1 2">
    <name type="scientific">Rhizopus azygosporus</name>
    <name type="common">Rhizopus microsporus var. azygosporus</name>
    <dbReference type="NCBI Taxonomy" id="86630"/>
    <lineage>
        <taxon>Eukaryota</taxon>
        <taxon>Fungi</taxon>
        <taxon>Fungi incertae sedis</taxon>
        <taxon>Mucoromycota</taxon>
        <taxon>Mucoromycotina</taxon>
        <taxon>Mucoromycetes</taxon>
        <taxon>Mucorales</taxon>
        <taxon>Mucorineae</taxon>
        <taxon>Rhizopodaceae</taxon>
        <taxon>Rhizopus</taxon>
    </lineage>
</organism>
<sequence>VQKWLADGVIEPVPANIDNKRNSPLTLAPKKDIHGNLTGKRPCLDPRHINKYLPDDRYPLPTLDLKSTFHRFKINEDMIVIKQPSLLWMISNICLEDVLL</sequence>
<feature type="non-terminal residue" evidence="1">
    <location>
        <position position="100"/>
    </location>
</feature>
<dbReference type="EMBL" id="PJQL01004980">
    <property type="protein sequence ID" value="RCH78691.1"/>
    <property type="molecule type" value="Genomic_DNA"/>
</dbReference>
<reference evidence="1 2" key="1">
    <citation type="journal article" date="2018" name="G3 (Bethesda)">
        <title>Phylogenetic and Phylogenomic Definition of Rhizopus Species.</title>
        <authorList>
            <person name="Gryganskyi A.P."/>
            <person name="Golan J."/>
            <person name="Dolatabadi S."/>
            <person name="Mondo S."/>
            <person name="Robb S."/>
            <person name="Idnurm A."/>
            <person name="Muszewska A."/>
            <person name="Steczkiewicz K."/>
            <person name="Masonjones S."/>
            <person name="Liao H.L."/>
            <person name="Gajdeczka M.T."/>
            <person name="Anike F."/>
            <person name="Vuek A."/>
            <person name="Anishchenko I.M."/>
            <person name="Voigt K."/>
            <person name="de Hoog G.S."/>
            <person name="Smith M.E."/>
            <person name="Heitman J."/>
            <person name="Vilgalys R."/>
            <person name="Stajich J.E."/>
        </authorList>
    </citation>
    <scope>NUCLEOTIDE SEQUENCE [LARGE SCALE GENOMIC DNA]</scope>
    <source>
        <strain evidence="1 2">CBS 357.93</strain>
    </source>
</reference>
<accession>A0A367IMG6</accession>
<keyword evidence="2" id="KW-1185">Reference proteome</keyword>
<dbReference type="STRING" id="86630.A0A367IMG6"/>
<proteinExistence type="predicted"/>